<evidence type="ECO:0000256" key="1">
    <source>
        <dbReference type="ARBA" id="ARBA00004328"/>
    </source>
</evidence>
<dbReference type="EMBL" id="AP013549">
    <property type="protein sequence ID" value="BAQ94497.1"/>
    <property type="molecule type" value="Genomic_DNA"/>
</dbReference>
<dbReference type="KEGG" id="vg:55412297"/>
<protein>
    <recommendedName>
        <fullName evidence="4">Bacteriophage T7 tail fibre protein-like N-terminal domain-containing protein</fullName>
    </recommendedName>
</protein>
<evidence type="ECO:0000259" key="4">
    <source>
        <dbReference type="Pfam" id="PF03906"/>
    </source>
</evidence>
<comment type="subcellular location">
    <subcellularLocation>
        <location evidence="1">Virion</location>
    </subcellularLocation>
</comment>
<dbReference type="RefSeq" id="YP_009777994.1">
    <property type="nucleotide sequence ID" value="NC_047708.1"/>
</dbReference>
<feature type="domain" description="Bacteriophage T7 tail fibre protein-like N-terminal" evidence="4">
    <location>
        <begin position="32"/>
        <end position="125"/>
    </location>
</feature>
<keyword evidence="6" id="KW-1185">Reference proteome</keyword>
<evidence type="ECO:0000313" key="6">
    <source>
        <dbReference type="Proteomes" id="UP000505326"/>
    </source>
</evidence>
<keyword evidence="2" id="KW-1227">Viral tail protein</keyword>
<sequence>MATPTYEYSGVCYTATAGQTTFALTTSGGNSIGYLKPEHIKVRTSADNGDTWVGLSLDIDYVFADPATSIVLNTGATADTLVDISRTTPMDEDWIVFQSGNLLTAGQLNEFETWQLYIDQELADSIGNGSGGGGGGPETTDQLPEGVTNLYYTDSRVESYVSGAGYIKDAGVTKLVAGTNIVLSPSNGEGIVTIQSIGGSAINYMGLVNATEPAPAGPRNGDMYVNTEAGNADASWTGISGEALVGNERLIYDATTTSWGIIRDIGIPEAPSNGQLYARKDQDWEPFTIPADPKQSDWSETDTASLAFIKNKPTIPGAQNLQSVCTEGNTTTLTIQAAGFRVDQLTTLPTD</sequence>
<name>A0A6S4PD66_9CAUD</name>
<keyword evidence="3" id="KW-0946">Virion</keyword>
<dbReference type="GO" id="GO:0098015">
    <property type="term" value="C:virus tail"/>
    <property type="evidence" value="ECO:0007669"/>
    <property type="project" value="UniProtKB-KW"/>
</dbReference>
<dbReference type="InterPro" id="IPR005604">
    <property type="entry name" value="Phage_T7_tail_fibre-like_N"/>
</dbReference>
<evidence type="ECO:0000313" key="5">
    <source>
        <dbReference type="EMBL" id="BAQ94497.1"/>
    </source>
</evidence>
<dbReference type="Proteomes" id="UP000505326">
    <property type="component" value="Segment"/>
</dbReference>
<dbReference type="Pfam" id="PF03906">
    <property type="entry name" value="Phage_T7_tail"/>
    <property type="match status" value="1"/>
</dbReference>
<dbReference type="Gene3D" id="6.20.230.10">
    <property type="match status" value="1"/>
</dbReference>
<dbReference type="GeneID" id="55412297"/>
<evidence type="ECO:0000256" key="2">
    <source>
        <dbReference type="ARBA" id="ARBA00022732"/>
    </source>
</evidence>
<reference evidence="5 6" key="1">
    <citation type="journal article" date="2013" name="PLoS Genet.">
        <title>Expanding the Marine Virosphere Using Metagenomics.</title>
        <authorList>
            <person name="Mizuno C.M."/>
            <person name="Rodriguez-Valera F."/>
            <person name="Kimes N.E."/>
            <person name="Ghai R."/>
        </authorList>
    </citation>
    <scope>NUCLEOTIDE SEQUENCE [LARGE SCALE GENOMIC DNA]</scope>
    <source>
        <strain evidence="5">UvMED-CGR-U-MedDCM-OCT-S39-C11</strain>
    </source>
</reference>
<proteinExistence type="predicted"/>
<organism evidence="5 6">
    <name type="scientific">uncultured phage_MedDCM-OCT-S39-C11</name>
    <dbReference type="NCBI Taxonomy" id="2740805"/>
    <lineage>
        <taxon>Viruses</taxon>
        <taxon>Duplodnaviria</taxon>
        <taxon>Heunggongvirae</taxon>
        <taxon>Uroviricota</taxon>
        <taxon>Caudoviricetes</taxon>
        <taxon>Autographivirales</taxon>
        <taxon>Krakvirus</taxon>
        <taxon>Krakvirus S39C11</taxon>
    </lineage>
</organism>
<evidence type="ECO:0000256" key="3">
    <source>
        <dbReference type="ARBA" id="ARBA00022844"/>
    </source>
</evidence>
<accession>A0A6S4PD66</accession>